<dbReference type="Gene3D" id="3.40.190.10">
    <property type="entry name" value="Periplasmic binding protein-like II"/>
    <property type="match status" value="2"/>
</dbReference>
<keyword evidence="1 2" id="KW-0732">Signal</keyword>
<feature type="domain" description="Solute-binding protein family 3/N-terminal" evidence="3">
    <location>
        <begin position="50"/>
        <end position="271"/>
    </location>
</feature>
<evidence type="ECO:0000256" key="1">
    <source>
        <dbReference type="ARBA" id="ARBA00022729"/>
    </source>
</evidence>
<evidence type="ECO:0000313" key="4">
    <source>
        <dbReference type="EMBL" id="SMG60738.1"/>
    </source>
</evidence>
<evidence type="ECO:0000259" key="3">
    <source>
        <dbReference type="SMART" id="SM00062"/>
    </source>
</evidence>
<dbReference type="EMBL" id="FXAT01000017">
    <property type="protein sequence ID" value="SMG60738.1"/>
    <property type="molecule type" value="Genomic_DNA"/>
</dbReference>
<dbReference type="STRING" id="1515439.SAMN06265784_117106"/>
<dbReference type="Pfam" id="PF00497">
    <property type="entry name" value="SBP_bac_3"/>
    <property type="match status" value="1"/>
</dbReference>
<feature type="signal peptide" evidence="2">
    <location>
        <begin position="1"/>
        <end position="39"/>
    </location>
</feature>
<sequence>MMESTFNKGDRSTMRQTRSLVLAALAACLVNAGIGVAHADALDDVTQSKTLRIATDLAIPPSGMMDANMKPVGSDVETAQLLAKDWDMKLEFVQTTGATRIPNLQTGKADIAISTLSVTPERAQVIDFSKPYAVLESVIAGRKDVAVKSIDDLKGHTVCVTRGTTQDVELTRISRDKGFQIARYDDDATDVTAAVSGQCELIATSLTLVNQITQKAPDRPFEKKVTLHVFDLAIGVKKGESRLLAKLNEWIDTNLKNGKLNSIYKKYHHSELPPQMR</sequence>
<dbReference type="AlphaFoldDB" id="A0A1X7M3I3"/>
<gene>
    <name evidence="4" type="ORF">SAMN06265784_117106</name>
</gene>
<dbReference type="Proteomes" id="UP000193228">
    <property type="component" value="Unassembled WGS sequence"/>
</dbReference>
<name>A0A1X7M3I3_9BURK</name>
<accession>A0A1X7M3I3</accession>
<dbReference type="PANTHER" id="PTHR35936:SF17">
    <property type="entry name" value="ARGININE-BINDING EXTRACELLULAR PROTEIN ARTP"/>
    <property type="match status" value="1"/>
</dbReference>
<feature type="chain" id="PRO_5012846883" evidence="2">
    <location>
        <begin position="40"/>
        <end position="277"/>
    </location>
</feature>
<dbReference type="SMART" id="SM00062">
    <property type="entry name" value="PBPb"/>
    <property type="match status" value="1"/>
</dbReference>
<organism evidence="4 5">
    <name type="scientific">Paraburkholderia susongensis</name>
    <dbReference type="NCBI Taxonomy" id="1515439"/>
    <lineage>
        <taxon>Bacteria</taxon>
        <taxon>Pseudomonadati</taxon>
        <taxon>Pseudomonadota</taxon>
        <taxon>Betaproteobacteria</taxon>
        <taxon>Burkholderiales</taxon>
        <taxon>Burkholderiaceae</taxon>
        <taxon>Paraburkholderia</taxon>
    </lineage>
</organism>
<keyword evidence="5" id="KW-1185">Reference proteome</keyword>
<proteinExistence type="predicted"/>
<evidence type="ECO:0000313" key="5">
    <source>
        <dbReference type="Proteomes" id="UP000193228"/>
    </source>
</evidence>
<dbReference type="PANTHER" id="PTHR35936">
    <property type="entry name" value="MEMBRANE-BOUND LYTIC MUREIN TRANSGLYCOSYLASE F"/>
    <property type="match status" value="1"/>
</dbReference>
<dbReference type="SUPFAM" id="SSF53850">
    <property type="entry name" value="Periplasmic binding protein-like II"/>
    <property type="match status" value="1"/>
</dbReference>
<protein>
    <submittedName>
        <fullName evidence="4">Amino acid ABC transporter substrate-binding protein, PAAT family</fullName>
    </submittedName>
</protein>
<reference evidence="5" key="1">
    <citation type="submission" date="2017-04" db="EMBL/GenBank/DDBJ databases">
        <authorList>
            <person name="Varghese N."/>
            <person name="Submissions S."/>
        </authorList>
    </citation>
    <scope>NUCLEOTIDE SEQUENCE [LARGE SCALE GENOMIC DNA]</scope>
    <source>
        <strain evidence="5">LMG 29540</strain>
    </source>
</reference>
<evidence type="ECO:0000256" key="2">
    <source>
        <dbReference type="SAM" id="SignalP"/>
    </source>
</evidence>
<dbReference type="InterPro" id="IPR001638">
    <property type="entry name" value="Solute-binding_3/MltF_N"/>
</dbReference>